<dbReference type="Gene3D" id="3.90.640.20">
    <property type="entry name" value="Heat-shock cognate protein, ATPase"/>
    <property type="match status" value="1"/>
</dbReference>
<name>A0A3A9ABV3_9FIRM</name>
<evidence type="ECO:0000313" key="2">
    <source>
        <dbReference type="EMBL" id="RKI88604.1"/>
    </source>
</evidence>
<sequence>MGKLEGMKQRYDQITIPEELNIRIQQEIQRSRKQQEEVRKDVGSRRFRRIIRSMEAMAAAACILFTAALNTSPVFAKEAGELPVIGGLARILTFRFYETEKDDIAVSVEIPTIDIIAEDTGIKVDAINQEILTRCNQYAEDAVLRAEEYRTAFLETGGTPEEWAEHHIQISVGYEIKQQGNDYLSFVVRGTENWTNAYSESRYYNLDLNTGKAVTLKDMLGGDYMEIADKSIREQIAERQNAGETFFAAEEGGFTGITEDVKFYINENNRPVIVFEKYEIAPGSSGEVEFEITGGN</sequence>
<proteinExistence type="predicted"/>
<dbReference type="Gene3D" id="3.30.565.40">
    <property type="entry name" value="Fervidobacterium nodosum Rt17-B1 like"/>
    <property type="match status" value="1"/>
</dbReference>
<comment type="caution">
    <text evidence="2">The sequence shown here is derived from an EMBL/GenBank/DDBJ whole genome shotgun (WGS) entry which is preliminary data.</text>
</comment>
<organism evidence="2 3">
    <name type="scientific">Parablautia intestinalis</name>
    <dbReference type="NCBI Taxonomy" id="2320100"/>
    <lineage>
        <taxon>Bacteria</taxon>
        <taxon>Bacillati</taxon>
        <taxon>Bacillota</taxon>
        <taxon>Clostridia</taxon>
        <taxon>Lachnospirales</taxon>
        <taxon>Lachnospiraceae</taxon>
        <taxon>Parablautia</taxon>
    </lineage>
</organism>
<dbReference type="InterPro" id="IPR021729">
    <property type="entry name" value="DUF3298"/>
</dbReference>
<dbReference type="Pfam" id="PF11738">
    <property type="entry name" value="DUF3298"/>
    <property type="match status" value="1"/>
</dbReference>
<dbReference type="InterPro" id="IPR037126">
    <property type="entry name" value="PdaC/RsiV-like_sf"/>
</dbReference>
<dbReference type="EMBL" id="RAYQ01000027">
    <property type="protein sequence ID" value="RKI88604.1"/>
    <property type="molecule type" value="Genomic_DNA"/>
</dbReference>
<keyword evidence="3" id="KW-1185">Reference proteome</keyword>
<dbReference type="AlphaFoldDB" id="A0A3A9ABV3"/>
<protein>
    <submittedName>
        <fullName evidence="2">DUF3298 domain-containing protein</fullName>
    </submittedName>
</protein>
<dbReference type="Proteomes" id="UP000280696">
    <property type="component" value="Unassembled WGS sequence"/>
</dbReference>
<evidence type="ECO:0000259" key="1">
    <source>
        <dbReference type="Pfam" id="PF11738"/>
    </source>
</evidence>
<dbReference type="OrthoDB" id="4990at2"/>
<reference evidence="2 3" key="1">
    <citation type="submission" date="2018-09" db="EMBL/GenBank/DDBJ databases">
        <title>Murine metabolic-syndrome-specific gut microbial biobank.</title>
        <authorList>
            <person name="Liu C."/>
        </authorList>
    </citation>
    <scope>NUCLEOTIDE SEQUENCE [LARGE SCALE GENOMIC DNA]</scope>
    <source>
        <strain evidence="2 3">0.1xD8-82</strain>
    </source>
</reference>
<accession>A0A3A9ABV3</accession>
<feature type="domain" description="DUF3298" evidence="1">
    <location>
        <begin position="223"/>
        <end position="292"/>
    </location>
</feature>
<dbReference type="RefSeq" id="WP_120471904.1">
    <property type="nucleotide sequence ID" value="NZ_RAYQ01000027.1"/>
</dbReference>
<gene>
    <name evidence="2" type="ORF">D7V94_19075</name>
</gene>
<evidence type="ECO:0000313" key="3">
    <source>
        <dbReference type="Proteomes" id="UP000280696"/>
    </source>
</evidence>